<gene>
    <name evidence="8" type="ORF">SS37A_21060</name>
</gene>
<dbReference type="RefSeq" id="WP_281927799.1">
    <property type="nucleotide sequence ID" value="NZ_AP027142.1"/>
</dbReference>
<dbReference type="PROSITE" id="PS50111">
    <property type="entry name" value="CHEMOTAXIS_TRANSDUC_2"/>
    <property type="match status" value="1"/>
</dbReference>
<dbReference type="InterPro" id="IPR004089">
    <property type="entry name" value="MCPsignal_dom"/>
</dbReference>
<keyword evidence="9" id="KW-1185">Reference proteome</keyword>
<dbReference type="InterPro" id="IPR004090">
    <property type="entry name" value="Chemotax_Me-accpt_rcpt"/>
</dbReference>
<evidence type="ECO:0000256" key="2">
    <source>
        <dbReference type="ARBA" id="ARBA00029447"/>
    </source>
</evidence>
<sequence>MRFGLGQKLGVVIGALALLSIGLSAFAYWQASLQRRQETQMEKTWELALQSRHLAQSIEHVAVVATSLFARDDQGEIRKGLATLRQALSETKLASDWFSRLPDDRFPQKERKRLQLRVDEFLAYQNETIELGLNVSPKAALIQANDEATIKDRDAIVADMARLSKQTLAQLEQSRAAIDEAHRRNALLLVVIPAVAIALAVAGTFWFIGMQIRLPLARIIDAMTRVSEGALDTDIPYLGRGDEIGHIAEALNNFRSNALRLREAEAEAEKERRMKEAAAARHNAEAEALNAERERALRAVGAALSRLSAKDLGYRMTDDLPETYRQLKADLNATAQQLDDAIAEVTNCVEFIGASVDHISQAADDLTARMGQQACSLEEASSALQSNSAAIRQNASGAEKASAIVGATRGEAEKGGKIVRDAVASIERIEKSSQSIGQIIGLIDEIAFQTNLLALNAGVEAARAGEAGKGFSVVAAEVRALAQRSAEAAKQIKTLISVSSTEVDRGVTLVAQTAQALENILAEMIKIDTVVAAIANGAGDLAASTAEINVAVGQIDKNTQENVAEVEETRDTMRRLAMEAGRLSDLIGGFQISGALRSPLSEAA</sequence>
<keyword evidence="4" id="KW-0175">Coiled coil</keyword>
<feature type="transmembrane region" description="Helical" evidence="5">
    <location>
        <begin position="186"/>
        <end position="208"/>
    </location>
</feature>
<dbReference type="PANTHER" id="PTHR43531">
    <property type="entry name" value="PROTEIN ICFG"/>
    <property type="match status" value="1"/>
</dbReference>
<dbReference type="InterPro" id="IPR003660">
    <property type="entry name" value="HAMP_dom"/>
</dbReference>
<dbReference type="Proteomes" id="UP001317629">
    <property type="component" value="Chromosome"/>
</dbReference>
<dbReference type="EMBL" id="AP027142">
    <property type="protein sequence ID" value="BDV34577.1"/>
    <property type="molecule type" value="Genomic_DNA"/>
</dbReference>
<dbReference type="SMART" id="SM00283">
    <property type="entry name" value="MA"/>
    <property type="match status" value="1"/>
</dbReference>
<evidence type="ECO:0000256" key="4">
    <source>
        <dbReference type="SAM" id="Coils"/>
    </source>
</evidence>
<dbReference type="CDD" id="cd11386">
    <property type="entry name" value="MCP_signal"/>
    <property type="match status" value="1"/>
</dbReference>
<evidence type="ECO:0000259" key="6">
    <source>
        <dbReference type="PROSITE" id="PS50111"/>
    </source>
</evidence>
<dbReference type="Pfam" id="PF00015">
    <property type="entry name" value="MCPsignal"/>
    <property type="match status" value="1"/>
</dbReference>
<keyword evidence="3" id="KW-0807">Transducer</keyword>
<reference evidence="8 9" key="1">
    <citation type="journal article" date="2023" name="Int. J. Syst. Evol. Microbiol.">
        <title>Methylocystis iwaonis sp. nov., a type II methane-oxidizing bacterium from surface soil of a rice paddy field in Japan, and emended description of the genus Methylocystis (ex Whittenbury et al. 1970) Bowman et al. 1993.</title>
        <authorList>
            <person name="Kaise H."/>
            <person name="Sawadogo J.B."/>
            <person name="Alam M.S."/>
            <person name="Ueno C."/>
            <person name="Dianou D."/>
            <person name="Shinjo R."/>
            <person name="Asakawa S."/>
        </authorList>
    </citation>
    <scope>NUCLEOTIDE SEQUENCE [LARGE SCALE GENOMIC DNA]</scope>
    <source>
        <strain evidence="8 9">SS37A-Re</strain>
    </source>
</reference>
<feature type="coiled-coil region" evidence="4">
    <location>
        <begin position="251"/>
        <end position="299"/>
    </location>
</feature>
<dbReference type="SMART" id="SM00304">
    <property type="entry name" value="HAMP"/>
    <property type="match status" value="2"/>
</dbReference>
<dbReference type="PANTHER" id="PTHR43531:SF11">
    <property type="entry name" value="METHYL-ACCEPTING CHEMOTAXIS PROTEIN 3"/>
    <property type="match status" value="1"/>
</dbReference>
<proteinExistence type="inferred from homology"/>
<dbReference type="SUPFAM" id="SSF58104">
    <property type="entry name" value="Methyl-accepting chemotaxis protein (MCP) signaling domain"/>
    <property type="match status" value="1"/>
</dbReference>
<dbReference type="Pfam" id="PF00672">
    <property type="entry name" value="HAMP"/>
    <property type="match status" value="1"/>
</dbReference>
<keyword evidence="5" id="KW-0812">Transmembrane</keyword>
<dbReference type="PRINTS" id="PR00260">
    <property type="entry name" value="CHEMTRNSDUCR"/>
</dbReference>
<accession>A0ABM8E9C1</accession>
<keyword evidence="5" id="KW-0472">Membrane</keyword>
<keyword evidence="1" id="KW-0145">Chemotaxis</keyword>
<dbReference type="InterPro" id="IPR051310">
    <property type="entry name" value="MCP_chemotaxis"/>
</dbReference>
<dbReference type="SUPFAM" id="SSF158472">
    <property type="entry name" value="HAMP domain-like"/>
    <property type="match status" value="1"/>
</dbReference>
<dbReference type="CDD" id="cd06225">
    <property type="entry name" value="HAMP"/>
    <property type="match status" value="1"/>
</dbReference>
<dbReference type="Gene3D" id="1.10.287.950">
    <property type="entry name" value="Methyl-accepting chemotaxis protein"/>
    <property type="match status" value="1"/>
</dbReference>
<evidence type="ECO:0008006" key="10">
    <source>
        <dbReference type="Google" id="ProtNLM"/>
    </source>
</evidence>
<dbReference type="PROSITE" id="PS50885">
    <property type="entry name" value="HAMP"/>
    <property type="match status" value="2"/>
</dbReference>
<evidence type="ECO:0000259" key="7">
    <source>
        <dbReference type="PROSITE" id="PS50885"/>
    </source>
</evidence>
<evidence type="ECO:0000256" key="3">
    <source>
        <dbReference type="PROSITE-ProRule" id="PRU00284"/>
    </source>
</evidence>
<evidence type="ECO:0000313" key="9">
    <source>
        <dbReference type="Proteomes" id="UP001317629"/>
    </source>
</evidence>
<feature type="domain" description="HAMP" evidence="7">
    <location>
        <begin position="295"/>
        <end position="343"/>
    </location>
</feature>
<feature type="transmembrane region" description="Helical" evidence="5">
    <location>
        <begin position="12"/>
        <end position="31"/>
    </location>
</feature>
<evidence type="ECO:0000256" key="5">
    <source>
        <dbReference type="SAM" id="Phobius"/>
    </source>
</evidence>
<dbReference type="Gene3D" id="6.10.340.10">
    <property type="match status" value="1"/>
</dbReference>
<name>A0ABM8E9C1_9HYPH</name>
<organism evidence="8 9">
    <name type="scientific">Methylocystis iwaonis</name>
    <dbReference type="NCBI Taxonomy" id="2885079"/>
    <lineage>
        <taxon>Bacteria</taxon>
        <taxon>Pseudomonadati</taxon>
        <taxon>Pseudomonadota</taxon>
        <taxon>Alphaproteobacteria</taxon>
        <taxon>Hyphomicrobiales</taxon>
        <taxon>Methylocystaceae</taxon>
        <taxon>Methylocystis</taxon>
    </lineage>
</organism>
<feature type="domain" description="HAMP" evidence="7">
    <location>
        <begin position="210"/>
        <end position="263"/>
    </location>
</feature>
<comment type="similarity">
    <text evidence="2">Belongs to the methyl-accepting chemotaxis (MCP) protein family.</text>
</comment>
<evidence type="ECO:0000313" key="8">
    <source>
        <dbReference type="EMBL" id="BDV34577.1"/>
    </source>
</evidence>
<protein>
    <recommendedName>
        <fullName evidence="10">Methyl-accepting chemotaxis protein</fullName>
    </recommendedName>
</protein>
<evidence type="ECO:0000256" key="1">
    <source>
        <dbReference type="ARBA" id="ARBA00022500"/>
    </source>
</evidence>
<feature type="domain" description="Methyl-accepting transducer" evidence="6">
    <location>
        <begin position="348"/>
        <end position="577"/>
    </location>
</feature>
<keyword evidence="5" id="KW-1133">Transmembrane helix</keyword>